<dbReference type="PANTHER" id="PTHR30483:SF6">
    <property type="entry name" value="PERIPLASMIC BINDING PROTEIN OF ABC TRANSPORTER FOR NATURAL AMINO ACIDS"/>
    <property type="match status" value="1"/>
</dbReference>
<sequence length="627" mass="69581">MKAGYLWLLLLVCLSGCSSPDFELMAKKRLEYARQNKGDIEIVVFEDPANSIYINGTSTYLNGIKLAVENINQRSGKLLGRSIKLNIEQDASTFDATKNTLRRIADNPKITAVLGHADSNIAIPASVVYERSQILFMPPFSTAQGLTSHNFQYVFRMMPSAKIMAEQLVSVANILGYQKIVILYSRDDVNRELAFLFEDFAVQMGIDLVQNSSFFAKETNYRPLISQFNSKAFDAIFIAAGPEASGHIVQQLREMGINKPLLGNEVLNVPSYTETAGAAAENTIVPIVFRPTKNNSLNMNFIKQYQQKYAVAADIDAAQGYDSIMLLATAIEKAGSTIPPLLSSTLHYLPAWPGVTGLHAFDSSGELRGKRYLFNVWQGGAWHVLPAINSPYLLRRFEKSLLKAEPNKYKAAPFSKLMAQRLSADELKITLLELAQAILKFTRIGIIYENTESGRQISGYNILKQMVDKHGLKLLECVIPFSTLDRKAIERELVNCFGKLSLSTDTQYVSAYEGIDENLVHRLNRILPLFKSSSLSVEGRQADTNLSLVLDKRSDVDPLGLGSMQVYRSLLHGMNVQQLGERLQNFPEIAINLKELQKLGVSDETLLLLSPSSYMGLGTTPDANAAQ</sequence>
<reference evidence="5" key="1">
    <citation type="submission" date="2017-02" db="EMBL/GenBank/DDBJ databases">
        <authorList>
            <person name="Daims H."/>
        </authorList>
    </citation>
    <scope>NUCLEOTIDE SEQUENCE [LARGE SCALE GENOMIC DNA]</scope>
</reference>
<proteinExistence type="inferred from homology"/>
<dbReference type="CDD" id="cd06344">
    <property type="entry name" value="PBP1_ABC_HAAT-like"/>
    <property type="match status" value="1"/>
</dbReference>
<dbReference type="InterPro" id="IPR007487">
    <property type="entry name" value="ABC_transpt-TYRBP-like"/>
</dbReference>
<dbReference type="InterPro" id="IPR028081">
    <property type="entry name" value="Leu-bd"/>
</dbReference>
<evidence type="ECO:0000259" key="3">
    <source>
        <dbReference type="Pfam" id="PF13458"/>
    </source>
</evidence>
<dbReference type="InterPro" id="IPR051010">
    <property type="entry name" value="BCAA_transport"/>
</dbReference>
<dbReference type="RefSeq" id="WP_087143740.1">
    <property type="nucleotide sequence ID" value="NZ_FUKI01000117.1"/>
</dbReference>
<evidence type="ECO:0000256" key="2">
    <source>
        <dbReference type="ARBA" id="ARBA00022729"/>
    </source>
</evidence>
<dbReference type="SUPFAM" id="SSF53822">
    <property type="entry name" value="Periplasmic binding protein-like I"/>
    <property type="match status" value="1"/>
</dbReference>
<comment type="similarity">
    <text evidence="1">Belongs to the leucine-binding protein family.</text>
</comment>
<feature type="domain" description="Leucine-binding protein" evidence="3">
    <location>
        <begin position="58"/>
        <end position="363"/>
    </location>
</feature>
<gene>
    <name evidence="4" type="ORF">CRENPOLYSF1_410014</name>
</gene>
<dbReference type="AlphaFoldDB" id="A0A1R4HAF2"/>
<dbReference type="Gene3D" id="3.40.50.2300">
    <property type="match status" value="2"/>
</dbReference>
<keyword evidence="5" id="KW-1185">Reference proteome</keyword>
<organism evidence="4 5">
    <name type="scientific">Crenothrix polyspora</name>
    <dbReference type="NCBI Taxonomy" id="360316"/>
    <lineage>
        <taxon>Bacteria</taxon>
        <taxon>Pseudomonadati</taxon>
        <taxon>Pseudomonadota</taxon>
        <taxon>Gammaproteobacteria</taxon>
        <taxon>Methylococcales</taxon>
        <taxon>Crenotrichaceae</taxon>
        <taxon>Crenothrix</taxon>
    </lineage>
</organism>
<keyword evidence="4" id="KW-0675">Receptor</keyword>
<dbReference type="EMBL" id="FUKI01000117">
    <property type="protein sequence ID" value="SJM93225.1"/>
    <property type="molecule type" value="Genomic_DNA"/>
</dbReference>
<accession>A0A1R4HAF2</accession>
<dbReference type="Proteomes" id="UP000195667">
    <property type="component" value="Unassembled WGS sequence"/>
</dbReference>
<dbReference type="Pfam" id="PF04392">
    <property type="entry name" value="ABC_sub_bind"/>
    <property type="match status" value="1"/>
</dbReference>
<dbReference type="PANTHER" id="PTHR30483">
    <property type="entry name" value="LEUCINE-SPECIFIC-BINDING PROTEIN"/>
    <property type="match status" value="1"/>
</dbReference>
<name>A0A1R4HAF2_9GAMM</name>
<evidence type="ECO:0000313" key="5">
    <source>
        <dbReference type="Proteomes" id="UP000195667"/>
    </source>
</evidence>
<evidence type="ECO:0000313" key="4">
    <source>
        <dbReference type="EMBL" id="SJM93225.1"/>
    </source>
</evidence>
<dbReference type="Pfam" id="PF13458">
    <property type="entry name" value="Peripla_BP_6"/>
    <property type="match status" value="1"/>
</dbReference>
<evidence type="ECO:0000256" key="1">
    <source>
        <dbReference type="ARBA" id="ARBA00010062"/>
    </source>
</evidence>
<dbReference type="InterPro" id="IPR028082">
    <property type="entry name" value="Peripla_BP_I"/>
</dbReference>
<protein>
    <submittedName>
        <fullName evidence="4">Extracellular ligand-binding receptor</fullName>
    </submittedName>
</protein>
<dbReference type="OrthoDB" id="9815217at2"/>
<keyword evidence="2" id="KW-0732">Signal</keyword>